<dbReference type="InterPro" id="IPR025392">
    <property type="entry name" value="DUF4124"/>
</dbReference>
<proteinExistence type="predicted"/>
<dbReference type="CDD" id="cd02976">
    <property type="entry name" value="NrdH"/>
    <property type="match status" value="1"/>
</dbReference>
<dbReference type="OrthoDB" id="8794394at2"/>
<feature type="region of interest" description="Disordered" evidence="1">
    <location>
        <begin position="157"/>
        <end position="200"/>
    </location>
</feature>
<reference evidence="5" key="1">
    <citation type="submission" date="2017-10" db="EMBL/GenBank/DDBJ databases">
        <title>Massilia psychrophilum sp. nov., a novel purple-pigmented bacterium isolated from Tianshan glacier, Xinjiang Municipality, China.</title>
        <authorList>
            <person name="Wang H."/>
        </authorList>
    </citation>
    <scope>NUCLEOTIDE SEQUENCE [LARGE SCALE GENOMIC DNA]</scope>
    <source>
        <strain evidence="5">B2</strain>
    </source>
</reference>
<dbReference type="Gene3D" id="3.40.30.10">
    <property type="entry name" value="Glutaredoxin"/>
    <property type="match status" value="1"/>
</dbReference>
<organism evidence="5 6">
    <name type="scientific">Massilia violaceinigra</name>
    <dbReference type="NCBI Taxonomy" id="2045208"/>
    <lineage>
        <taxon>Bacteria</taxon>
        <taxon>Pseudomonadati</taxon>
        <taxon>Pseudomonadota</taxon>
        <taxon>Betaproteobacteria</taxon>
        <taxon>Burkholderiales</taxon>
        <taxon>Oxalobacteraceae</taxon>
        <taxon>Telluria group</taxon>
        <taxon>Massilia</taxon>
    </lineage>
</organism>
<evidence type="ECO:0000256" key="2">
    <source>
        <dbReference type="SAM" id="SignalP"/>
    </source>
</evidence>
<feature type="compositionally biased region" description="Basic and acidic residues" evidence="1">
    <location>
        <begin position="173"/>
        <end position="189"/>
    </location>
</feature>
<accession>A0A2D2DKJ7</accession>
<evidence type="ECO:0000256" key="1">
    <source>
        <dbReference type="SAM" id="MobiDB-lite"/>
    </source>
</evidence>
<dbReference type="Pfam" id="PF00462">
    <property type="entry name" value="Glutaredoxin"/>
    <property type="match status" value="1"/>
</dbReference>
<protein>
    <submittedName>
        <fullName evidence="5">Uncharacterized protein</fullName>
    </submittedName>
</protein>
<feature type="chain" id="PRO_5013844083" evidence="2">
    <location>
        <begin position="18"/>
        <end position="200"/>
    </location>
</feature>
<feature type="domain" description="Glutaredoxin" evidence="3">
    <location>
        <begin position="71"/>
        <end position="113"/>
    </location>
</feature>
<evidence type="ECO:0000259" key="3">
    <source>
        <dbReference type="Pfam" id="PF00462"/>
    </source>
</evidence>
<evidence type="ECO:0000313" key="5">
    <source>
        <dbReference type="EMBL" id="ATQ75499.1"/>
    </source>
</evidence>
<feature type="signal peptide" evidence="2">
    <location>
        <begin position="1"/>
        <end position="17"/>
    </location>
</feature>
<evidence type="ECO:0000259" key="4">
    <source>
        <dbReference type="Pfam" id="PF13511"/>
    </source>
</evidence>
<name>A0A2D2DKJ7_9BURK</name>
<dbReference type="EMBL" id="CP024608">
    <property type="protein sequence ID" value="ATQ75499.1"/>
    <property type="molecule type" value="Genomic_DNA"/>
</dbReference>
<dbReference type="InterPro" id="IPR002109">
    <property type="entry name" value="Glutaredoxin"/>
</dbReference>
<dbReference type="AlphaFoldDB" id="A0A2D2DKJ7"/>
<gene>
    <name evidence="5" type="ORF">CR152_13945</name>
</gene>
<dbReference type="InterPro" id="IPR036249">
    <property type="entry name" value="Thioredoxin-like_sf"/>
</dbReference>
<feature type="domain" description="DUF4124" evidence="4">
    <location>
        <begin position="7"/>
        <end position="55"/>
    </location>
</feature>
<dbReference type="PROSITE" id="PS51354">
    <property type="entry name" value="GLUTAREDOXIN_2"/>
    <property type="match status" value="1"/>
</dbReference>
<keyword evidence="2" id="KW-0732">Signal</keyword>
<dbReference type="Pfam" id="PF13511">
    <property type="entry name" value="DUF4124"/>
    <property type="match status" value="1"/>
</dbReference>
<sequence length="200" mass="21409">MTGTMMALLLCAGGASAQQMYKWVDASGKVTFSDQPPPANTKPVEIKAGVGGAASVPLPYALAQAVRSQPVVLYTRSKCDFCDQARTFLKERGIPFAEKTVQTQSDEAKLKEAGSDGRLPFIKIGRAKSTGFEAGAWNTMLTEASYPEKKILPATYQYPKPTSAAPPEPVVPKVDEKAKAAQDAERAPPQEKTSPPGFVF</sequence>
<dbReference type="SUPFAM" id="SSF52833">
    <property type="entry name" value="Thioredoxin-like"/>
    <property type="match status" value="1"/>
</dbReference>
<dbReference type="Proteomes" id="UP000229897">
    <property type="component" value="Chromosome"/>
</dbReference>
<evidence type="ECO:0000313" key="6">
    <source>
        <dbReference type="Proteomes" id="UP000229897"/>
    </source>
</evidence>
<dbReference type="KEGG" id="mass:CR152_13945"/>
<keyword evidence="6" id="KW-1185">Reference proteome</keyword>